<dbReference type="Gene3D" id="3.30.360.10">
    <property type="entry name" value="Dihydrodipicolinate Reductase, domain 2"/>
    <property type="match status" value="1"/>
</dbReference>
<accession>A0A2P7AS71</accession>
<dbReference type="Pfam" id="PF01408">
    <property type="entry name" value="GFO_IDH_MocA"/>
    <property type="match status" value="1"/>
</dbReference>
<proteinExistence type="predicted"/>
<evidence type="ECO:0008006" key="5">
    <source>
        <dbReference type="Google" id="ProtNLM"/>
    </source>
</evidence>
<dbReference type="InterPro" id="IPR051450">
    <property type="entry name" value="Gfo/Idh/MocA_Oxidoreductases"/>
</dbReference>
<gene>
    <name evidence="3" type="ORF">CU100_17245</name>
</gene>
<dbReference type="InterPro" id="IPR036291">
    <property type="entry name" value="NAD(P)-bd_dom_sf"/>
</dbReference>
<dbReference type="PANTHER" id="PTHR43377:SF1">
    <property type="entry name" value="BILIVERDIN REDUCTASE A"/>
    <property type="match status" value="1"/>
</dbReference>
<organism evidence="3 4">
    <name type="scientific">Phyllobacterium endophyticum</name>
    <dbReference type="NCBI Taxonomy" id="1149773"/>
    <lineage>
        <taxon>Bacteria</taxon>
        <taxon>Pseudomonadati</taxon>
        <taxon>Pseudomonadota</taxon>
        <taxon>Alphaproteobacteria</taxon>
        <taxon>Hyphomicrobiales</taxon>
        <taxon>Phyllobacteriaceae</taxon>
        <taxon>Phyllobacterium</taxon>
    </lineage>
</organism>
<comment type="caution">
    <text evidence="3">The sequence shown here is derived from an EMBL/GenBank/DDBJ whole genome shotgun (WGS) entry which is preliminary data.</text>
</comment>
<dbReference type="Pfam" id="PF22725">
    <property type="entry name" value="GFO_IDH_MocA_C3"/>
    <property type="match status" value="1"/>
</dbReference>
<dbReference type="SUPFAM" id="SSF51735">
    <property type="entry name" value="NAD(P)-binding Rossmann-fold domains"/>
    <property type="match status" value="1"/>
</dbReference>
<evidence type="ECO:0000259" key="2">
    <source>
        <dbReference type="Pfam" id="PF22725"/>
    </source>
</evidence>
<reference evidence="4" key="1">
    <citation type="submission" date="2017-11" db="EMBL/GenBank/DDBJ databases">
        <authorList>
            <person name="Kuznetsova I."/>
            <person name="Sazanova A."/>
            <person name="Chirak E."/>
            <person name="Safronova V."/>
            <person name="Willems A."/>
        </authorList>
    </citation>
    <scope>NUCLEOTIDE SEQUENCE [LARGE SCALE GENOMIC DNA]</scope>
    <source>
        <strain evidence="4">PEPV15</strain>
    </source>
</reference>
<dbReference type="Gene3D" id="3.40.50.720">
    <property type="entry name" value="NAD(P)-binding Rossmann-like Domain"/>
    <property type="match status" value="1"/>
</dbReference>
<dbReference type="EMBL" id="PGGN01000003">
    <property type="protein sequence ID" value="PSH57023.1"/>
    <property type="molecule type" value="Genomic_DNA"/>
</dbReference>
<dbReference type="SUPFAM" id="SSF55347">
    <property type="entry name" value="Glyceraldehyde-3-phosphate dehydrogenase-like, C-terminal domain"/>
    <property type="match status" value="1"/>
</dbReference>
<sequence length="353" mass="37585">MKIADPRSTGPHNWVIVGGKSDLRRKIVEAVRSSGGETAWVVSGTEKHARHFADSNRILGATAKLPEALSDPKVSAVYIASHDSDHIKTALVAAKSGKHVLCERLLARTREVLEMIRTCERHGVTFGVNHFLRASRLHRRMQEMIAQGVIGDVRSILIVHVNALPDNFRLDTAHGRAISDLAVQDIDLARFLLKQEPLTVVGVGSACAGSASLLQDQAMYSIVMSGGAFLQVHESFASPFVQSQVFVLGSLGYLHARGTLNQHPSGSLTCVTTGEVKTIPSEILDPDAEMIQSFLGAIGSNSRPLATGWDGLAAIMAAEAVAAAIASGRAVNVASGRDVCLAVPPENGRAVDR</sequence>
<feature type="domain" description="GFO/IDH/MocA-like oxidoreductase" evidence="2">
    <location>
        <begin position="138"/>
        <end position="254"/>
    </location>
</feature>
<dbReference type="OrthoDB" id="9792935at2"/>
<dbReference type="InterPro" id="IPR000683">
    <property type="entry name" value="Gfo/Idh/MocA-like_OxRdtase_N"/>
</dbReference>
<dbReference type="Proteomes" id="UP000241158">
    <property type="component" value="Unassembled WGS sequence"/>
</dbReference>
<evidence type="ECO:0000259" key="1">
    <source>
        <dbReference type="Pfam" id="PF01408"/>
    </source>
</evidence>
<evidence type="ECO:0000313" key="4">
    <source>
        <dbReference type="Proteomes" id="UP000241158"/>
    </source>
</evidence>
<feature type="domain" description="Gfo/Idh/MocA-like oxidoreductase N-terminal" evidence="1">
    <location>
        <begin position="13"/>
        <end position="130"/>
    </location>
</feature>
<protein>
    <recommendedName>
        <fullName evidence="5">Gfo/Idh/MocA-like oxidoreductase N-terminal domain-containing protein</fullName>
    </recommendedName>
</protein>
<dbReference type="InterPro" id="IPR055170">
    <property type="entry name" value="GFO_IDH_MocA-like_dom"/>
</dbReference>
<dbReference type="PANTHER" id="PTHR43377">
    <property type="entry name" value="BILIVERDIN REDUCTASE A"/>
    <property type="match status" value="1"/>
</dbReference>
<dbReference type="GO" id="GO:0000166">
    <property type="term" value="F:nucleotide binding"/>
    <property type="evidence" value="ECO:0007669"/>
    <property type="project" value="InterPro"/>
</dbReference>
<evidence type="ECO:0000313" key="3">
    <source>
        <dbReference type="EMBL" id="PSH57023.1"/>
    </source>
</evidence>
<name>A0A2P7AS71_9HYPH</name>
<keyword evidence="4" id="KW-1185">Reference proteome</keyword>
<dbReference type="AlphaFoldDB" id="A0A2P7AS71"/>
<dbReference type="RefSeq" id="WP_106717791.1">
    <property type="nucleotide sequence ID" value="NZ_JACHXT010000003.1"/>
</dbReference>